<dbReference type="EMBL" id="JAHZIK010001262">
    <property type="protein sequence ID" value="MBW7458599.1"/>
    <property type="molecule type" value="Genomic_DNA"/>
</dbReference>
<keyword evidence="2" id="KW-1185">Reference proteome</keyword>
<evidence type="ECO:0000313" key="2">
    <source>
        <dbReference type="Proteomes" id="UP001519887"/>
    </source>
</evidence>
<dbReference type="Proteomes" id="UP001519887">
    <property type="component" value="Unassembled WGS sequence"/>
</dbReference>
<name>A0ABS7CCD5_9BACL</name>
<organism evidence="1 2">
    <name type="scientific">Paenibacillus sepulcri</name>
    <dbReference type="NCBI Taxonomy" id="359917"/>
    <lineage>
        <taxon>Bacteria</taxon>
        <taxon>Bacillati</taxon>
        <taxon>Bacillota</taxon>
        <taxon>Bacilli</taxon>
        <taxon>Bacillales</taxon>
        <taxon>Paenibacillaceae</taxon>
        <taxon>Paenibacillus</taxon>
    </lineage>
</organism>
<comment type="caution">
    <text evidence="1">The sequence shown here is derived from an EMBL/GenBank/DDBJ whole genome shotgun (WGS) entry which is preliminary data.</text>
</comment>
<gene>
    <name evidence="1" type="ORF">K0U00_31610</name>
</gene>
<dbReference type="InterPro" id="IPR029044">
    <property type="entry name" value="Nucleotide-diphossugar_trans"/>
</dbReference>
<feature type="non-terminal residue" evidence="1">
    <location>
        <position position="1"/>
    </location>
</feature>
<proteinExistence type="predicted"/>
<dbReference type="Gene3D" id="3.90.550.10">
    <property type="entry name" value="Spore Coat Polysaccharide Biosynthesis Protein SpsA, Chain A"/>
    <property type="match status" value="1"/>
</dbReference>
<protein>
    <submittedName>
        <fullName evidence="1">Uncharacterized protein</fullName>
    </submittedName>
</protein>
<sequence>TRTASVIQQQLERGDLRVMHLLERLQSVRIGTTEEEEEAFVNLNTPASYEHYIMGQRNPSSDSTE</sequence>
<reference evidence="1 2" key="1">
    <citation type="submission" date="2021-07" db="EMBL/GenBank/DDBJ databases">
        <title>Paenibacillus radiodurans sp. nov., isolated from the southeastern edge of Tengger Desert.</title>
        <authorList>
            <person name="Zhang G."/>
        </authorList>
    </citation>
    <scope>NUCLEOTIDE SEQUENCE [LARGE SCALE GENOMIC DNA]</scope>
    <source>
        <strain evidence="1 2">CCM 7311</strain>
    </source>
</reference>
<evidence type="ECO:0000313" key="1">
    <source>
        <dbReference type="EMBL" id="MBW7458599.1"/>
    </source>
</evidence>
<accession>A0ABS7CCD5</accession>